<evidence type="ECO:0000256" key="1">
    <source>
        <dbReference type="ARBA" id="ARBA00004141"/>
    </source>
</evidence>
<keyword evidence="5 6" id="KW-0472">Membrane</keyword>
<evidence type="ECO:0000256" key="5">
    <source>
        <dbReference type="ARBA" id="ARBA00023136"/>
    </source>
</evidence>
<reference evidence="7 8" key="1">
    <citation type="submission" date="2023-04" db="EMBL/GenBank/DDBJ databases">
        <title>Fusibacter bizertensis strain WBS, isolated from littoral bottom sediments of the Arctic seas - biochemical and genomic analysis.</title>
        <authorList>
            <person name="Brioukhanov A.L."/>
        </authorList>
    </citation>
    <scope>NUCLEOTIDE SEQUENCE [LARGE SCALE GENOMIC DNA]</scope>
    <source>
        <strain evidence="7 8">WBS</strain>
    </source>
</reference>
<dbReference type="EMBL" id="JARYZI010000003">
    <property type="protein sequence ID" value="MDH8677863.1"/>
    <property type="molecule type" value="Genomic_DNA"/>
</dbReference>
<keyword evidence="2" id="KW-1003">Cell membrane</keyword>
<feature type="transmembrane region" description="Helical" evidence="6">
    <location>
        <begin position="222"/>
        <end position="242"/>
    </location>
</feature>
<feature type="transmembrane region" description="Helical" evidence="6">
    <location>
        <begin position="95"/>
        <end position="120"/>
    </location>
</feature>
<proteinExistence type="predicted"/>
<dbReference type="InterPro" id="IPR003339">
    <property type="entry name" value="ABC/ECF_trnsptr_transmembrane"/>
</dbReference>
<sequence length="243" mass="27814">MNIDKSHKSALTNRHHSIMLLTTVVFSAVVISFGKYAFMALIPMSLYPIVLFSVSKLSLKQVMKRVLWLEPIFLGIGILNPFFDKHYFVFMGLSISYGFISLLTLLIKSVLIISTTYLMANEIIIEEALLGLHLPYLFVTQISLTYRYISVLLSEIKSMELAYKLRSGLKDKISLFHLGSFLGSLLLRTLDKAERIHQAMILKGFDGNGINFGNRQINHRDWVSFFSWSIGFIILKILGIWIW</sequence>
<keyword evidence="3 6" id="KW-0812">Transmembrane</keyword>
<organism evidence="7 8">
    <name type="scientific">Fusibacter bizertensis</name>
    <dbReference type="NCBI Taxonomy" id="1488331"/>
    <lineage>
        <taxon>Bacteria</taxon>
        <taxon>Bacillati</taxon>
        <taxon>Bacillota</taxon>
        <taxon>Clostridia</taxon>
        <taxon>Eubacteriales</taxon>
        <taxon>Eubacteriales Family XII. Incertae Sedis</taxon>
        <taxon>Fusibacter</taxon>
    </lineage>
</organism>
<comment type="caution">
    <text evidence="7">The sequence shown here is derived from an EMBL/GenBank/DDBJ whole genome shotgun (WGS) entry which is preliminary data.</text>
</comment>
<dbReference type="PANTHER" id="PTHR34857:SF2">
    <property type="entry name" value="SLL0384 PROTEIN"/>
    <property type="match status" value="1"/>
</dbReference>
<feature type="transmembrane region" description="Helical" evidence="6">
    <location>
        <begin position="132"/>
        <end position="153"/>
    </location>
</feature>
<evidence type="ECO:0000256" key="2">
    <source>
        <dbReference type="ARBA" id="ARBA00022475"/>
    </source>
</evidence>
<dbReference type="InterPro" id="IPR051611">
    <property type="entry name" value="ECF_transporter_component"/>
</dbReference>
<evidence type="ECO:0000256" key="6">
    <source>
        <dbReference type="SAM" id="Phobius"/>
    </source>
</evidence>
<comment type="subcellular location">
    <subcellularLocation>
        <location evidence="1">Membrane</location>
        <topology evidence="1">Multi-pass membrane protein</topology>
    </subcellularLocation>
</comment>
<evidence type="ECO:0000313" key="7">
    <source>
        <dbReference type="EMBL" id="MDH8677863.1"/>
    </source>
</evidence>
<dbReference type="PANTHER" id="PTHR34857">
    <property type="entry name" value="SLL0384 PROTEIN"/>
    <property type="match status" value="1"/>
</dbReference>
<keyword evidence="8" id="KW-1185">Reference proteome</keyword>
<evidence type="ECO:0000313" key="8">
    <source>
        <dbReference type="Proteomes" id="UP001158045"/>
    </source>
</evidence>
<evidence type="ECO:0000256" key="3">
    <source>
        <dbReference type="ARBA" id="ARBA00022692"/>
    </source>
</evidence>
<feature type="transmembrane region" description="Helical" evidence="6">
    <location>
        <begin position="66"/>
        <end position="83"/>
    </location>
</feature>
<gene>
    <name evidence="7" type="ORF">QE109_06875</name>
</gene>
<keyword evidence="4 6" id="KW-1133">Transmembrane helix</keyword>
<evidence type="ECO:0000256" key="4">
    <source>
        <dbReference type="ARBA" id="ARBA00022989"/>
    </source>
</evidence>
<protein>
    <submittedName>
        <fullName evidence="7">Energy-coupling factor transporter transmembrane component T</fullName>
    </submittedName>
</protein>
<dbReference type="Pfam" id="PF02361">
    <property type="entry name" value="CbiQ"/>
    <property type="match status" value="1"/>
</dbReference>
<accession>A0ABT6NBR2</accession>
<name>A0ABT6NBR2_9FIRM</name>
<dbReference type="Proteomes" id="UP001158045">
    <property type="component" value="Unassembled WGS sequence"/>
</dbReference>
<dbReference type="CDD" id="cd16914">
    <property type="entry name" value="EcfT"/>
    <property type="match status" value="1"/>
</dbReference>
<dbReference type="RefSeq" id="WP_281093687.1">
    <property type="nucleotide sequence ID" value="NZ_JARYZI010000003.1"/>
</dbReference>